<organism evidence="1 2">
    <name type="scientific">Sphenodon punctatus</name>
    <name type="common">Tuatara</name>
    <name type="synonym">Hatteria punctata</name>
    <dbReference type="NCBI Taxonomy" id="8508"/>
    <lineage>
        <taxon>Eukaryota</taxon>
        <taxon>Metazoa</taxon>
        <taxon>Chordata</taxon>
        <taxon>Craniata</taxon>
        <taxon>Vertebrata</taxon>
        <taxon>Euteleostomi</taxon>
        <taxon>Lepidosauria</taxon>
        <taxon>Sphenodontia</taxon>
        <taxon>Sphenodontidae</taxon>
        <taxon>Sphenodon</taxon>
    </lineage>
</organism>
<name>A0A8D0HGK4_SPHPU</name>
<evidence type="ECO:0000313" key="1">
    <source>
        <dbReference type="Ensembl" id="ENSSPUP00000021427.1"/>
    </source>
</evidence>
<proteinExistence type="predicted"/>
<keyword evidence="2" id="KW-1185">Reference proteome</keyword>
<dbReference type="AlphaFoldDB" id="A0A8D0HGK4"/>
<reference evidence="1" key="1">
    <citation type="submission" date="2025-08" db="UniProtKB">
        <authorList>
            <consortium name="Ensembl"/>
        </authorList>
    </citation>
    <scope>IDENTIFICATION</scope>
</reference>
<dbReference type="Ensembl" id="ENSSPUT00000022841.1">
    <property type="protein sequence ID" value="ENSSPUP00000021427.1"/>
    <property type="gene ID" value="ENSSPUG00000016472.1"/>
</dbReference>
<reference evidence="1" key="2">
    <citation type="submission" date="2025-09" db="UniProtKB">
        <authorList>
            <consortium name="Ensembl"/>
        </authorList>
    </citation>
    <scope>IDENTIFICATION</scope>
</reference>
<evidence type="ECO:0000313" key="2">
    <source>
        <dbReference type="Proteomes" id="UP000694392"/>
    </source>
</evidence>
<protein>
    <submittedName>
        <fullName evidence="1">Uncharacterized protein</fullName>
    </submittedName>
</protein>
<accession>A0A8D0HGK4</accession>
<dbReference type="Proteomes" id="UP000694392">
    <property type="component" value="Unplaced"/>
</dbReference>
<sequence length="38" mass="4275">MVIQTPDVTIFPYLVELHLGSQGRKFFGIPVFHAICLS</sequence>